<proteinExistence type="inferred from homology"/>
<feature type="transmembrane region" description="Helical" evidence="10">
    <location>
        <begin position="129"/>
        <end position="152"/>
    </location>
</feature>
<keyword evidence="4 10" id="KW-1003">Cell membrane</keyword>
<keyword evidence="7 10" id="KW-0472">Membrane</keyword>
<dbReference type="PANTHER" id="PTHR30065:SF8">
    <property type="entry name" value="FLAGELLAR BIOSYNTHETIC PROTEIN FLIR"/>
    <property type="match status" value="1"/>
</dbReference>
<evidence type="ECO:0000256" key="10">
    <source>
        <dbReference type="RuleBase" id="RU362071"/>
    </source>
</evidence>
<dbReference type="InterPro" id="IPR006303">
    <property type="entry name" value="FliR"/>
</dbReference>
<feature type="transmembrane region" description="Helical" evidence="10">
    <location>
        <begin position="214"/>
        <end position="237"/>
    </location>
</feature>
<evidence type="ECO:0000313" key="11">
    <source>
        <dbReference type="EMBL" id="MBO1249044.1"/>
    </source>
</evidence>
<dbReference type="InterPro" id="IPR002010">
    <property type="entry name" value="T3SS_IM_R"/>
</dbReference>
<evidence type="ECO:0000256" key="3">
    <source>
        <dbReference type="ARBA" id="ARBA00021717"/>
    </source>
</evidence>
<keyword evidence="5 10" id="KW-0812">Transmembrane</keyword>
<dbReference type="NCBIfam" id="TIGR01400">
    <property type="entry name" value="fliR"/>
    <property type="match status" value="1"/>
</dbReference>
<feature type="transmembrane region" description="Helical" evidence="10">
    <location>
        <begin position="45"/>
        <end position="65"/>
    </location>
</feature>
<dbReference type="Proteomes" id="UP000664731">
    <property type="component" value="Unassembled WGS sequence"/>
</dbReference>
<evidence type="ECO:0000256" key="6">
    <source>
        <dbReference type="ARBA" id="ARBA00022989"/>
    </source>
</evidence>
<protein>
    <recommendedName>
        <fullName evidence="3 9">Flagellar biosynthetic protein FliR</fullName>
    </recommendedName>
</protein>
<evidence type="ECO:0000256" key="2">
    <source>
        <dbReference type="ARBA" id="ARBA00009772"/>
    </source>
</evidence>
<keyword evidence="6 10" id="KW-1133">Transmembrane helix</keyword>
<sequence>MIGFSEAQIMAWLSPVIWPFLRILALFSVAPVFSQRAIPMRYKVGMALVIALGAQATLANQPVIAVNDPRAVVVAIQQVGIGLSVGFAARLIIASLEMAGEAIGLQMGLNFASFFDPVSGGQLSAVSRFLVQTFTLFFIVVNGHIFVLLAVIKSFEAFPVDGHFLDAVAQMRLHELGSALFSSALWLALPMMALLLFVNLTMGVITRIAPQMNIFAVGFPITLTLGMIGITATLPVMEQPFFRLLEQVFAVFGV</sequence>
<dbReference type="Pfam" id="PF01311">
    <property type="entry name" value="Bac_export_1"/>
    <property type="match status" value="1"/>
</dbReference>
<dbReference type="GO" id="GO:0006605">
    <property type="term" value="P:protein targeting"/>
    <property type="evidence" value="ECO:0007669"/>
    <property type="project" value="UniProtKB-UniRule"/>
</dbReference>
<keyword evidence="12" id="KW-1185">Reference proteome</keyword>
<gene>
    <name evidence="11" type="primary">fliR</name>
    <name evidence="11" type="ORF">J1777_04200</name>
</gene>
<organism evidence="11 12">
    <name type="scientific">Comamonas denitrificans</name>
    <dbReference type="NCBI Taxonomy" id="117506"/>
    <lineage>
        <taxon>Bacteria</taxon>
        <taxon>Pseudomonadati</taxon>
        <taxon>Pseudomonadota</taxon>
        <taxon>Betaproteobacteria</taxon>
        <taxon>Burkholderiales</taxon>
        <taxon>Comamonadaceae</taxon>
        <taxon>Comamonas</taxon>
    </lineage>
</organism>
<name>A0A939GYJ7_9BURK</name>
<evidence type="ECO:0000256" key="4">
    <source>
        <dbReference type="ARBA" id="ARBA00022475"/>
    </source>
</evidence>
<feature type="transmembrane region" description="Helical" evidence="10">
    <location>
        <begin position="180"/>
        <end position="202"/>
    </location>
</feature>
<evidence type="ECO:0000256" key="1">
    <source>
        <dbReference type="ARBA" id="ARBA00002578"/>
    </source>
</evidence>
<comment type="function">
    <text evidence="1 10">Role in flagellar biosynthesis.</text>
</comment>
<evidence type="ECO:0000256" key="8">
    <source>
        <dbReference type="ARBA" id="ARBA00023143"/>
    </source>
</evidence>
<feature type="transmembrane region" description="Helical" evidence="10">
    <location>
        <begin position="71"/>
        <end position="93"/>
    </location>
</feature>
<dbReference type="GO" id="GO:0009425">
    <property type="term" value="C:bacterial-type flagellum basal body"/>
    <property type="evidence" value="ECO:0007669"/>
    <property type="project" value="UniProtKB-SubCell"/>
</dbReference>
<dbReference type="AlphaFoldDB" id="A0A939GYJ7"/>
<reference evidence="11" key="1">
    <citation type="submission" date="2021-03" db="EMBL/GenBank/DDBJ databases">
        <title>Comamonas denitrificans.</title>
        <authorList>
            <person name="Finster K."/>
        </authorList>
    </citation>
    <scope>NUCLEOTIDE SEQUENCE</scope>
    <source>
        <strain evidence="11">MM2021_4</strain>
    </source>
</reference>
<keyword evidence="11" id="KW-0969">Cilium</keyword>
<comment type="subcellular location">
    <subcellularLocation>
        <location evidence="10">Cell membrane</location>
        <topology evidence="10">Multi-pass membrane protein</topology>
    </subcellularLocation>
    <subcellularLocation>
        <location evidence="10">Bacterial flagellum basal body</location>
    </subcellularLocation>
</comment>
<keyword evidence="11" id="KW-0966">Cell projection</keyword>
<dbReference type="PANTHER" id="PTHR30065">
    <property type="entry name" value="FLAGELLAR BIOSYNTHETIC PROTEIN FLIR"/>
    <property type="match status" value="1"/>
</dbReference>
<keyword evidence="8 10" id="KW-0975">Bacterial flagellum</keyword>
<evidence type="ECO:0000256" key="7">
    <source>
        <dbReference type="ARBA" id="ARBA00023136"/>
    </source>
</evidence>
<feature type="transmembrane region" description="Helical" evidence="10">
    <location>
        <begin position="12"/>
        <end position="33"/>
    </location>
</feature>
<dbReference type="GO" id="GO:0005886">
    <property type="term" value="C:plasma membrane"/>
    <property type="evidence" value="ECO:0007669"/>
    <property type="project" value="UniProtKB-SubCell"/>
</dbReference>
<dbReference type="GO" id="GO:0044780">
    <property type="term" value="P:bacterial-type flagellum assembly"/>
    <property type="evidence" value="ECO:0007669"/>
    <property type="project" value="UniProtKB-UniRule"/>
</dbReference>
<comment type="caution">
    <text evidence="11">The sequence shown here is derived from an EMBL/GenBank/DDBJ whole genome shotgun (WGS) entry which is preliminary data.</text>
</comment>
<evidence type="ECO:0000313" key="12">
    <source>
        <dbReference type="Proteomes" id="UP000664731"/>
    </source>
</evidence>
<evidence type="ECO:0000256" key="5">
    <source>
        <dbReference type="ARBA" id="ARBA00022692"/>
    </source>
</evidence>
<accession>A0A939GYJ7</accession>
<evidence type="ECO:0000256" key="9">
    <source>
        <dbReference type="NCBIfam" id="TIGR01400"/>
    </source>
</evidence>
<keyword evidence="11" id="KW-0282">Flagellum</keyword>
<comment type="similarity">
    <text evidence="2 10">Belongs to the FliR/MopE/SpaR family.</text>
</comment>
<dbReference type="PRINTS" id="PR00953">
    <property type="entry name" value="TYPE3IMRPROT"/>
</dbReference>
<dbReference type="EMBL" id="JAFNME010000006">
    <property type="protein sequence ID" value="MBO1249044.1"/>
    <property type="molecule type" value="Genomic_DNA"/>
</dbReference>
<dbReference type="RefSeq" id="WP_207574589.1">
    <property type="nucleotide sequence ID" value="NZ_JAFNME010000006.1"/>
</dbReference>